<evidence type="ECO:0000256" key="3">
    <source>
        <dbReference type="ARBA" id="ARBA00023242"/>
    </source>
</evidence>
<evidence type="ECO:0000313" key="8">
    <source>
        <dbReference type="Proteomes" id="UP000612055"/>
    </source>
</evidence>
<dbReference type="PANTHER" id="PTHR12549">
    <property type="entry name" value="JMJC DOMAIN-CONTAINING HISTONE DEMETHYLATION PROTEIN"/>
    <property type="match status" value="1"/>
</dbReference>
<reference evidence="7" key="1">
    <citation type="journal article" date="2020" name="bioRxiv">
        <title>Comparative genomics of Chlamydomonas.</title>
        <authorList>
            <person name="Craig R.J."/>
            <person name="Hasan A.R."/>
            <person name="Ness R.W."/>
            <person name="Keightley P.D."/>
        </authorList>
    </citation>
    <scope>NUCLEOTIDE SEQUENCE</scope>
    <source>
        <strain evidence="7">CCAP 11/70</strain>
    </source>
</reference>
<dbReference type="GO" id="GO:0031490">
    <property type="term" value="F:chromatin DNA binding"/>
    <property type="evidence" value="ECO:0007669"/>
    <property type="project" value="TreeGrafter"/>
</dbReference>
<dbReference type="PROSITE" id="PS51184">
    <property type="entry name" value="JMJC"/>
    <property type="match status" value="1"/>
</dbReference>
<feature type="domain" description="SET" evidence="5">
    <location>
        <begin position="984"/>
        <end position="1149"/>
    </location>
</feature>
<dbReference type="InterPro" id="IPR045109">
    <property type="entry name" value="LSDs-like"/>
</dbReference>
<evidence type="ECO:0000256" key="2">
    <source>
        <dbReference type="ARBA" id="ARBA00022723"/>
    </source>
</evidence>
<feature type="compositionally biased region" description="Low complexity" evidence="4">
    <location>
        <begin position="633"/>
        <end position="643"/>
    </location>
</feature>
<dbReference type="GO" id="GO:0000785">
    <property type="term" value="C:chromatin"/>
    <property type="evidence" value="ECO:0007669"/>
    <property type="project" value="TreeGrafter"/>
</dbReference>
<dbReference type="GO" id="GO:0046872">
    <property type="term" value="F:metal ion binding"/>
    <property type="evidence" value="ECO:0007669"/>
    <property type="project" value="UniProtKB-KW"/>
</dbReference>
<dbReference type="Proteomes" id="UP000612055">
    <property type="component" value="Unassembled WGS sequence"/>
</dbReference>
<dbReference type="InterPro" id="IPR046341">
    <property type="entry name" value="SET_dom_sf"/>
</dbReference>
<feature type="domain" description="JmjC" evidence="6">
    <location>
        <begin position="303"/>
        <end position="500"/>
    </location>
</feature>
<evidence type="ECO:0000313" key="7">
    <source>
        <dbReference type="EMBL" id="KAG2495483.1"/>
    </source>
</evidence>
<dbReference type="InterPro" id="IPR001214">
    <property type="entry name" value="SET_dom"/>
</dbReference>
<dbReference type="AlphaFoldDB" id="A0A835Y3X9"/>
<feature type="compositionally biased region" description="Low complexity" evidence="4">
    <location>
        <begin position="650"/>
        <end position="661"/>
    </location>
</feature>
<evidence type="ECO:0000259" key="6">
    <source>
        <dbReference type="PROSITE" id="PS51184"/>
    </source>
</evidence>
<dbReference type="GO" id="GO:0032454">
    <property type="term" value="F:histone H3K9 demethylase activity"/>
    <property type="evidence" value="ECO:0007669"/>
    <property type="project" value="InterPro"/>
</dbReference>
<dbReference type="SUPFAM" id="SSF82199">
    <property type="entry name" value="SET domain"/>
    <property type="match status" value="1"/>
</dbReference>
<keyword evidence="8" id="KW-1185">Reference proteome</keyword>
<dbReference type="InterPro" id="IPR003347">
    <property type="entry name" value="JmjC_dom"/>
</dbReference>
<dbReference type="PANTHER" id="PTHR12549:SF38">
    <property type="entry name" value="JMJC DOMAIN-CONTAINING HISTONE DEMETHYLASE 2, ISOFORM A"/>
    <property type="match status" value="1"/>
</dbReference>
<feature type="compositionally biased region" description="Low complexity" evidence="4">
    <location>
        <begin position="554"/>
        <end position="563"/>
    </location>
</feature>
<dbReference type="PROSITE" id="PS50280">
    <property type="entry name" value="SET"/>
    <property type="match status" value="1"/>
</dbReference>
<evidence type="ECO:0000256" key="4">
    <source>
        <dbReference type="SAM" id="MobiDB-lite"/>
    </source>
</evidence>
<feature type="region of interest" description="Disordered" evidence="4">
    <location>
        <begin position="250"/>
        <end position="271"/>
    </location>
</feature>
<name>A0A835Y3X9_9CHLO</name>
<feature type="region of interest" description="Disordered" evidence="4">
    <location>
        <begin position="55"/>
        <end position="78"/>
    </location>
</feature>
<feature type="compositionally biased region" description="Low complexity" evidence="4">
    <location>
        <begin position="571"/>
        <end position="589"/>
    </location>
</feature>
<evidence type="ECO:0000256" key="1">
    <source>
        <dbReference type="ARBA" id="ARBA00004123"/>
    </source>
</evidence>
<keyword evidence="2" id="KW-0479">Metal-binding</keyword>
<feature type="region of interest" description="Disordered" evidence="4">
    <location>
        <begin position="797"/>
        <end position="835"/>
    </location>
</feature>
<feature type="compositionally biased region" description="Gly residues" evidence="4">
    <location>
        <begin position="59"/>
        <end position="72"/>
    </location>
</feature>
<dbReference type="Gene3D" id="2.60.120.650">
    <property type="entry name" value="Cupin"/>
    <property type="match status" value="1"/>
</dbReference>
<protein>
    <submittedName>
        <fullName evidence="7">Uncharacterized protein</fullName>
    </submittedName>
</protein>
<dbReference type="EMBL" id="JAEHOE010000024">
    <property type="protein sequence ID" value="KAG2495483.1"/>
    <property type="molecule type" value="Genomic_DNA"/>
</dbReference>
<gene>
    <name evidence="7" type="ORF">HYH03_006428</name>
</gene>
<dbReference type="GO" id="GO:0000118">
    <property type="term" value="C:histone deacetylase complex"/>
    <property type="evidence" value="ECO:0007669"/>
    <property type="project" value="TreeGrafter"/>
</dbReference>
<dbReference type="GO" id="GO:0006357">
    <property type="term" value="P:regulation of transcription by RNA polymerase II"/>
    <property type="evidence" value="ECO:0007669"/>
    <property type="project" value="TreeGrafter"/>
</dbReference>
<dbReference type="Gene3D" id="2.170.270.10">
    <property type="entry name" value="SET domain"/>
    <property type="match status" value="1"/>
</dbReference>
<organism evidence="7 8">
    <name type="scientific">Edaphochlamys debaryana</name>
    <dbReference type="NCBI Taxonomy" id="47281"/>
    <lineage>
        <taxon>Eukaryota</taxon>
        <taxon>Viridiplantae</taxon>
        <taxon>Chlorophyta</taxon>
        <taxon>core chlorophytes</taxon>
        <taxon>Chlorophyceae</taxon>
        <taxon>CS clade</taxon>
        <taxon>Chlamydomonadales</taxon>
        <taxon>Chlamydomonadales incertae sedis</taxon>
        <taxon>Edaphochlamys</taxon>
    </lineage>
</organism>
<comment type="caution">
    <text evidence="7">The sequence shown here is derived from an EMBL/GenBank/DDBJ whole genome shotgun (WGS) entry which is preliminary data.</text>
</comment>
<comment type="subcellular location">
    <subcellularLocation>
        <location evidence="1">Nucleus</location>
    </subcellularLocation>
</comment>
<accession>A0A835Y3X9</accession>
<evidence type="ECO:0000259" key="5">
    <source>
        <dbReference type="PROSITE" id="PS50280"/>
    </source>
</evidence>
<dbReference type="GO" id="GO:0003712">
    <property type="term" value="F:transcription coregulator activity"/>
    <property type="evidence" value="ECO:0007669"/>
    <property type="project" value="TreeGrafter"/>
</dbReference>
<feature type="region of interest" description="Disordered" evidence="4">
    <location>
        <begin position="547"/>
        <end position="760"/>
    </location>
</feature>
<proteinExistence type="predicted"/>
<dbReference type="OrthoDB" id="5376140at2759"/>
<sequence>MEVEEVEFRKLSRDTRVLCDSCATSIPGLHRHCPECDREFCPDCCVEARSGGSSSGAVAGSGGHQAAGGGSGPPAPLPRLDPRCPGATQLWTSLKKDVRDLLGKAAEECGGVLHPGPSYPDPRLIERATAGRGREQAGARLERPRRDDEAAVADLLRGLKPFVPGEAVPEGHVGAWGRYVLPKEDVRLAETTGETERYIFTPHASTLRPGHPLHVPYTLLVLERLRLSEPVGIRGVRSDRPDLWTMEALLGPQSSGGVPEEPVQVPLTTEGKSKSKGKRLYEVLPEQWKDFVQQLPLPWMTAPSKAPLNLAADTPVNKYFYDADHEIWVGSGSNDVPKDGSEPRGVTRLRVTMGDVVQLLHFVGPSEQGGPAGAAGSGRAVGELPGYGDAGVVWDIWSPGEDTDRLRRYLKEHAAEFPGLADAMDPILSEKAYLGERHREELEAMGVRSWRFKQYEGEAVIIPAGCPNQARNLAPCIRTHYAFMTPESVGQCLALAALYRSLPRKPWATKYKPREDPSREVAQVLPCSLHAVVKCYRTLHPVAASGAARTQRQPAPGAHTAGAAAGGQGAEAGPSGSQPRPRRGPTAPARLHKRRSSASGVVEAAVPGTAQPRAGKAKWRRVVDGTGPGGAAGQSAPSQQNAEAGGGLALSGSAGNAAAGPAPQPNPMHVDAATPAGAAEAEQRRQPGRGPSQATKRGELPRSGEAMEDEPPPPPESPGPEHGEAAGLPAHLQPSQARALPPLQQSAAVKEEPPQQQPTGALAVAVDEVGPGPSEVRLPSASPHVQLGVGALQPASLQAEEAAPTPQPHGAPPIQQGAPPELAMQPSGAGQPPSLVPVRRQMVAAAQPPQLLAAPVAGSNSLLPASSLSAAHLQGCALSRDAVRPPALQPGELRLCGLTFHPELAPGVRSAMEAWEAGLAEQLAAEGLDGGLADAAPEERQITVLDPSALTGIQPCVITADLSDLLGLSLDWGKALPQDASLLPVIEPRPDEGRGGAGLFAAAALRKGAVLGVMGGYVMPKDAAKRFTGQGWRSLPSDAVTELAARSGQDNPWRAWKLLAGSLQMPVPGSPDGWELSMLGYGSLAALINDPRREPRGWVEGNDVGDEGGAAARAANCAVVPVSVRGLTLPVVVALRDIQPGEQLLRDYGAAWWTAIHNTLCVAEGAGLAATAILHRQEELHTFQVSL</sequence>
<dbReference type="Pfam" id="PF02373">
    <property type="entry name" value="JmjC"/>
    <property type="match status" value="1"/>
</dbReference>
<keyword evidence="3" id="KW-0539">Nucleus</keyword>
<dbReference type="SMART" id="SM00558">
    <property type="entry name" value="JmjC"/>
    <property type="match status" value="1"/>
</dbReference>
<dbReference type="SUPFAM" id="SSF51197">
    <property type="entry name" value="Clavaminate synthase-like"/>
    <property type="match status" value="1"/>
</dbReference>